<dbReference type="RefSeq" id="WP_092908188.1">
    <property type="nucleotide sequence ID" value="NZ_FOUZ01000007.1"/>
</dbReference>
<dbReference type="AlphaFoldDB" id="A0A1I4WS13"/>
<gene>
    <name evidence="1" type="ORF">SAMN05421738_107136</name>
</gene>
<proteinExistence type="predicted"/>
<organism evidence="1 2">
    <name type="scientific">Algoriella xinjiangensis</name>
    <dbReference type="NCBI Taxonomy" id="684065"/>
    <lineage>
        <taxon>Bacteria</taxon>
        <taxon>Pseudomonadati</taxon>
        <taxon>Bacteroidota</taxon>
        <taxon>Flavobacteriia</taxon>
        <taxon>Flavobacteriales</taxon>
        <taxon>Weeksellaceae</taxon>
        <taxon>Algoriella</taxon>
    </lineage>
</organism>
<name>A0A1I4WS13_9FLAO</name>
<accession>A0A1I4WS13</accession>
<reference evidence="2" key="1">
    <citation type="submission" date="2016-10" db="EMBL/GenBank/DDBJ databases">
        <authorList>
            <person name="Varghese N."/>
            <person name="Submissions S."/>
        </authorList>
    </citation>
    <scope>NUCLEOTIDE SEQUENCE [LARGE SCALE GENOMIC DNA]</scope>
    <source>
        <strain evidence="2">XJ109</strain>
    </source>
</reference>
<evidence type="ECO:0000313" key="2">
    <source>
        <dbReference type="Proteomes" id="UP000199149"/>
    </source>
</evidence>
<dbReference type="Proteomes" id="UP000199149">
    <property type="component" value="Unassembled WGS sequence"/>
</dbReference>
<dbReference type="OrthoDB" id="9848971at2"/>
<sequence length="380" mass="44780">MNKLTINTPLNQVLVHLNKNGDIEIENLLDIINEHLNYNDIITLFDYIDIHFPLLKNQLSVIENLNIHLFEKKYSANISEYSKLLETGYFICYLIALKYEIQSTLLNPLFNNLKSKFIKDLDLKINQNTAKLDLEFENKGHFSLTDCLFSFFIYEHIKAFRLLKNNILKSIEESNNDHTYVNLTFEINNFFRILNLDYIPLINQKSIDTKIHKNEVLVLLNGSLNNERCIPLSKLDKNIIKENLNYLNKNNNSYLIYKVLIILLREISKVDHRYMIRVILDNLTNINPTKYSNVEYNYCRDTLNVCLSQKENLFKLYAALSFLKDSEYLEGLSKLLPKLLAEYLNVSSTSEQSIKNYVFLNKNSNKIIENYKNHLFKYIN</sequence>
<dbReference type="STRING" id="684065.SAMN05421738_107136"/>
<dbReference type="EMBL" id="FOUZ01000007">
    <property type="protein sequence ID" value="SFN16062.1"/>
    <property type="molecule type" value="Genomic_DNA"/>
</dbReference>
<keyword evidence="2" id="KW-1185">Reference proteome</keyword>
<protein>
    <submittedName>
        <fullName evidence="1">Uncharacterized protein</fullName>
    </submittedName>
</protein>
<evidence type="ECO:0000313" key="1">
    <source>
        <dbReference type="EMBL" id="SFN16062.1"/>
    </source>
</evidence>